<dbReference type="PROSITE" id="PS51194">
    <property type="entry name" value="HELICASE_CTER"/>
    <property type="match status" value="1"/>
</dbReference>
<evidence type="ECO:0000256" key="1">
    <source>
        <dbReference type="ARBA" id="ARBA00010140"/>
    </source>
</evidence>
<dbReference type="PANTHER" id="PTHR47835">
    <property type="entry name" value="HFM1, ATP DEPENDENT DNA HELICASE HOMOLOG"/>
    <property type="match status" value="1"/>
</dbReference>
<evidence type="ECO:0000259" key="12">
    <source>
        <dbReference type="PROSITE" id="PS51192"/>
    </source>
</evidence>
<name>A0A8B8EG75_CRAVI</name>
<dbReference type="SUPFAM" id="SSF158702">
    <property type="entry name" value="Sec63 N-terminal domain-like"/>
    <property type="match status" value="1"/>
</dbReference>
<dbReference type="SUPFAM" id="SSF52540">
    <property type="entry name" value="P-loop containing nucleoside triphosphate hydrolases"/>
    <property type="match status" value="1"/>
</dbReference>
<evidence type="ECO:0000313" key="14">
    <source>
        <dbReference type="Proteomes" id="UP000694844"/>
    </source>
</evidence>
<evidence type="ECO:0000256" key="7">
    <source>
        <dbReference type="ARBA" id="ARBA00023254"/>
    </source>
</evidence>
<sequence length="1666" mass="188565">MENSAFSQIFYGNSQKSGLGGESQYCQGDTDDEDCPVPAAPGGEDFLPLTQLDPFIDFQPSQIFHRSQNGAPNENRGKEPPNIAFSTPVEKTKLPMTTQAQRRQLFKPPEKISSPQSTGKNNLNLQPKLKEHPSVQSAGRRRLTSQAVPEVHTDFTFSQPSSNVQIVSPSAVPAIKSKFYTPTPLVLNQGENAGVKLKSTEEIAERYRSVFPFPYFNIVQTKVFDEVFYKDSSLVVCAPTGSGKTVVFELAIIRLLMKPEQMSLGANFKIVYMAPIKALCSERCSDWTEKLEPLGLRCRELTGDSVLDDYYQLQRVNIIFTTPEKWDSMTRRWRDNAVIMQSICLFLIDEIHVLSDATRGATMEAVVSRMKTIQAAMNRLPGDSGHVTLRLRFVAVSATIPNISDIAEWLGDKEPAVTFNMGDNLRPVRLRKVVLGFPFDDQKGSDFQFDMSLSYRLARIINTYSDSKPTLVFCSTRKSTQQAAEILVKDLRSSLVRTYFQRQALQTCANSLKDNKLRDLVAKGVGYHHAGLDVHDRKAIEEIFLEGQLMVLVATSTLAMGVNLPAHLVVLKSTSYYNLGVHVEYSDTQILQMIGRAGRPQFDTTATAVIMTKNQTKEKYESLVNGTQLIESSLHKNLIEHLNAEIVLHTINDISVAMEWIRYTFLYIRVMKNPRHYGMPTGMNKEQTEKRLQELCMRNLNLLNTYGMITMDEETIDVKSTEPGRLMARYCIAFDTMKRFSKLGPDGSISELLYELCGCEEFAEVQLRNNEKKILNTFNKDKNRVTVRYPITGKVKTKQMKVYILIQVALGCLQLQDFSLQQDTTRIFRAAQRMSRCLVELLWLRDEYRSLLSAVLLMKCLKARLWDDSRYVSKQLDGIGPALSNALVNAGITTFQKISETNPRELELIVNRHPPFGNQLRDMVTGLPKYELTIEQVSKYSEDSADIVVHLILANPEQDSNRRTLPENHTCVLLIGDENNKVIYKRKVMDAYLLREQGITKKLEIIRCDQGPNLFIHLNSQEWVGLDVQSIYTPYYIGAKKLSNIPTSVESGPVAQPTRTPQLSQGMEECGHRCVNKSTCAHDCCRNGVMKRKPTKTRPKNPLAPKTRPMDNYVNSLKDRVSQTPNVAKRLKMTASDTFGRDFDLTRFAYNVQPKRAPSTSIRQKNEETREINLPRLEESFSNFSNLGGEQTNDRCSPLDNCNDWMDLDEYVKHKNTRDSQHVYVDDQYLNDENETGMEEYSEFGDGWSKVPPRPVSSPAPRFGQVLAWSNDKENVGPSYHMEEKHMSQRNSSYPWTLNQNTLKALSCSKENTLGTKSFASPWYSGNNDYNQHTDSGQGPDCYIVEQNLNVNPNQRIGPQQRQAKDSCCYRNDSHGIIKDVDTFKFKKRGYREDCGKEETEQLPAMFDRVTSPATVGDWSGSDSDLLILDLLSPREATRHASTPETTPFSLNYPVKGSKQDLNSCDANYLEKSENFRKAKEASHCASTPETPAFSLNYPDKGSKQYLNSCDANYLENSENFRKAKEASHCASTPETPAFSLNYPDKGSKQHLNYNGSNYSEKSEKLRKAEREMELFLFGSAGCPTMATNENISPNKRDEINGNIKFMENSNVSSIDTTTECEWRNSDESARKIDEVPLSDPKIQHRPDGNDLLRPGTFSSIFDSLF</sequence>
<dbReference type="OrthoDB" id="5575at2759"/>
<dbReference type="KEGG" id="cvn:111134015"/>
<reference evidence="15" key="1">
    <citation type="submission" date="2025-08" db="UniProtKB">
        <authorList>
            <consortium name="RefSeq"/>
        </authorList>
    </citation>
    <scope>IDENTIFICATION</scope>
    <source>
        <tissue evidence="15">Whole sample</tissue>
    </source>
</reference>
<feature type="region of interest" description="Disordered" evidence="11">
    <location>
        <begin position="1092"/>
        <end position="1112"/>
    </location>
</feature>
<dbReference type="GO" id="GO:0007131">
    <property type="term" value="P:reciprocal meiotic recombination"/>
    <property type="evidence" value="ECO:0007669"/>
    <property type="project" value="UniProtKB-ARBA"/>
</dbReference>
<dbReference type="Proteomes" id="UP000694844">
    <property type="component" value="Chromosome 5"/>
</dbReference>
<dbReference type="GO" id="GO:0003676">
    <property type="term" value="F:nucleic acid binding"/>
    <property type="evidence" value="ECO:0007669"/>
    <property type="project" value="InterPro"/>
</dbReference>
<dbReference type="SUPFAM" id="SSF46785">
    <property type="entry name" value="Winged helix' DNA-binding domain"/>
    <property type="match status" value="1"/>
</dbReference>
<keyword evidence="3" id="KW-0378">Hydrolase</keyword>
<dbReference type="InterPro" id="IPR014001">
    <property type="entry name" value="Helicase_ATP-bd"/>
</dbReference>
<evidence type="ECO:0000256" key="10">
    <source>
        <dbReference type="ARBA" id="ARBA00048988"/>
    </source>
</evidence>
<evidence type="ECO:0000256" key="4">
    <source>
        <dbReference type="ARBA" id="ARBA00022806"/>
    </source>
</evidence>
<dbReference type="Pfam" id="PF02889">
    <property type="entry name" value="Sec63"/>
    <property type="match status" value="1"/>
</dbReference>
<evidence type="ECO:0000256" key="3">
    <source>
        <dbReference type="ARBA" id="ARBA00022801"/>
    </source>
</evidence>
<feature type="region of interest" description="Disordered" evidence="11">
    <location>
        <begin position="102"/>
        <end position="145"/>
    </location>
</feature>
<accession>A0A8B8EG75</accession>
<dbReference type="CDD" id="cd18795">
    <property type="entry name" value="SF2_C_Ski2"/>
    <property type="match status" value="1"/>
</dbReference>
<dbReference type="SMART" id="SM00490">
    <property type="entry name" value="HELICc"/>
    <property type="match status" value="1"/>
</dbReference>
<dbReference type="Pfam" id="PF00271">
    <property type="entry name" value="Helicase_C"/>
    <property type="match status" value="1"/>
</dbReference>
<dbReference type="SMART" id="SM00487">
    <property type="entry name" value="DEXDc"/>
    <property type="match status" value="1"/>
</dbReference>
<feature type="region of interest" description="Disordered" evidence="11">
    <location>
        <begin position="65"/>
        <end position="86"/>
    </location>
</feature>
<dbReference type="InterPro" id="IPR036388">
    <property type="entry name" value="WH-like_DNA-bd_sf"/>
</dbReference>
<keyword evidence="6" id="KW-0413">Isomerase</keyword>
<dbReference type="Gene3D" id="3.40.50.300">
    <property type="entry name" value="P-loop containing nucleotide triphosphate hydrolases"/>
    <property type="match status" value="2"/>
</dbReference>
<dbReference type="Pfam" id="PF23445">
    <property type="entry name" value="WHD_SNRNP200"/>
    <property type="match status" value="1"/>
</dbReference>
<keyword evidence="14" id="KW-1185">Reference proteome</keyword>
<keyword evidence="2" id="KW-0547">Nucleotide-binding</keyword>
<dbReference type="GeneID" id="111134015"/>
<evidence type="ECO:0000256" key="8">
    <source>
        <dbReference type="ARBA" id="ARBA00034617"/>
    </source>
</evidence>
<keyword evidence="4 15" id="KW-0347">Helicase</keyword>
<dbReference type="Gene3D" id="1.10.10.10">
    <property type="entry name" value="Winged helix-like DNA-binding domain superfamily/Winged helix DNA-binding domain"/>
    <property type="match status" value="1"/>
</dbReference>
<dbReference type="FunFam" id="1.10.10.10:FF:000012">
    <property type="entry name" value="U5 small nuclear ribonucleoprotein helicase"/>
    <property type="match status" value="1"/>
</dbReference>
<feature type="domain" description="Helicase ATP-binding" evidence="12">
    <location>
        <begin position="225"/>
        <end position="418"/>
    </location>
</feature>
<dbReference type="PROSITE" id="PS51192">
    <property type="entry name" value="HELICASE_ATP_BIND_1"/>
    <property type="match status" value="1"/>
</dbReference>
<comment type="catalytic activity">
    <reaction evidence="8">
        <text>Couples ATP hydrolysis with the unwinding of duplex DNA by translocating in the 3'-5' direction.</text>
        <dbReference type="EC" id="5.6.2.4"/>
    </reaction>
</comment>
<dbReference type="InterPro" id="IPR004179">
    <property type="entry name" value="Sec63-dom"/>
</dbReference>
<evidence type="ECO:0000259" key="13">
    <source>
        <dbReference type="PROSITE" id="PS51194"/>
    </source>
</evidence>
<dbReference type="InterPro" id="IPR011545">
    <property type="entry name" value="DEAD/DEAH_box_helicase_dom"/>
</dbReference>
<organism evidence="14 15">
    <name type="scientific">Crassostrea virginica</name>
    <name type="common">Eastern oyster</name>
    <dbReference type="NCBI Taxonomy" id="6565"/>
    <lineage>
        <taxon>Eukaryota</taxon>
        <taxon>Metazoa</taxon>
        <taxon>Spiralia</taxon>
        <taxon>Lophotrochozoa</taxon>
        <taxon>Mollusca</taxon>
        <taxon>Bivalvia</taxon>
        <taxon>Autobranchia</taxon>
        <taxon>Pteriomorphia</taxon>
        <taxon>Ostreida</taxon>
        <taxon>Ostreoidea</taxon>
        <taxon>Ostreidae</taxon>
        <taxon>Crassostrea</taxon>
    </lineage>
</organism>
<proteinExistence type="inferred from homology"/>
<dbReference type="InterPro" id="IPR057842">
    <property type="entry name" value="WH_MER3"/>
</dbReference>
<dbReference type="Gene3D" id="1.10.3380.10">
    <property type="entry name" value="Sec63 N-terminal domain-like domain"/>
    <property type="match status" value="1"/>
</dbReference>
<dbReference type="GO" id="GO:0043138">
    <property type="term" value="F:3'-5' DNA helicase activity"/>
    <property type="evidence" value="ECO:0007669"/>
    <property type="project" value="UniProtKB-EC"/>
</dbReference>
<dbReference type="SMART" id="SM00973">
    <property type="entry name" value="Sec63"/>
    <property type="match status" value="1"/>
</dbReference>
<gene>
    <name evidence="15" type="primary">LOC111134015</name>
</gene>
<dbReference type="EC" id="5.6.2.4" evidence="9"/>
<comment type="catalytic activity">
    <reaction evidence="10">
        <text>ATP + H2O = ADP + phosphate + H(+)</text>
        <dbReference type="Rhea" id="RHEA:13065"/>
        <dbReference type="ChEBI" id="CHEBI:15377"/>
        <dbReference type="ChEBI" id="CHEBI:15378"/>
        <dbReference type="ChEBI" id="CHEBI:30616"/>
        <dbReference type="ChEBI" id="CHEBI:43474"/>
        <dbReference type="ChEBI" id="CHEBI:456216"/>
        <dbReference type="EC" id="5.6.2.4"/>
    </reaction>
</comment>
<evidence type="ECO:0000256" key="2">
    <source>
        <dbReference type="ARBA" id="ARBA00022741"/>
    </source>
</evidence>
<dbReference type="InterPro" id="IPR052247">
    <property type="entry name" value="Meiotic_Crossover_Helicase"/>
</dbReference>
<evidence type="ECO:0000256" key="11">
    <source>
        <dbReference type="SAM" id="MobiDB-lite"/>
    </source>
</evidence>
<comment type="similarity">
    <text evidence="1">Belongs to the helicase family. SKI2 subfamily.</text>
</comment>
<keyword evidence="7" id="KW-0469">Meiosis</keyword>
<protein>
    <recommendedName>
        <fullName evidence="9">DNA 3'-5' helicase</fullName>
        <ecNumber evidence="9">5.6.2.4</ecNumber>
    </recommendedName>
</protein>
<dbReference type="GO" id="GO:0005524">
    <property type="term" value="F:ATP binding"/>
    <property type="evidence" value="ECO:0007669"/>
    <property type="project" value="UniProtKB-KW"/>
</dbReference>
<feature type="compositionally biased region" description="Polar residues" evidence="11">
    <location>
        <begin position="113"/>
        <end position="125"/>
    </location>
</feature>
<evidence type="ECO:0000256" key="5">
    <source>
        <dbReference type="ARBA" id="ARBA00022840"/>
    </source>
</evidence>
<keyword evidence="5" id="KW-0067">ATP-binding</keyword>
<dbReference type="PANTHER" id="PTHR47835:SF3">
    <property type="entry name" value="HELICASE FOR MEIOSIS 1"/>
    <property type="match status" value="1"/>
</dbReference>
<dbReference type="GO" id="GO:0016787">
    <property type="term" value="F:hydrolase activity"/>
    <property type="evidence" value="ECO:0007669"/>
    <property type="project" value="UniProtKB-KW"/>
</dbReference>
<dbReference type="InterPro" id="IPR027417">
    <property type="entry name" value="P-loop_NTPase"/>
</dbReference>
<dbReference type="Pfam" id="PF00270">
    <property type="entry name" value="DEAD"/>
    <property type="match status" value="1"/>
</dbReference>
<evidence type="ECO:0000256" key="6">
    <source>
        <dbReference type="ARBA" id="ARBA00023235"/>
    </source>
</evidence>
<dbReference type="RefSeq" id="XP_022338488.1">
    <property type="nucleotide sequence ID" value="XM_022482780.1"/>
</dbReference>
<feature type="compositionally biased region" description="Polar residues" evidence="11">
    <location>
        <begin position="1"/>
        <end position="17"/>
    </location>
</feature>
<dbReference type="InterPro" id="IPR001650">
    <property type="entry name" value="Helicase_C-like"/>
</dbReference>
<dbReference type="InterPro" id="IPR036390">
    <property type="entry name" value="WH_DNA-bd_sf"/>
</dbReference>
<evidence type="ECO:0000256" key="9">
    <source>
        <dbReference type="ARBA" id="ARBA00034808"/>
    </source>
</evidence>
<feature type="domain" description="Helicase C-terminal" evidence="13">
    <location>
        <begin position="456"/>
        <end position="646"/>
    </location>
</feature>
<dbReference type="FunFam" id="3.40.50.300:FF:001076">
    <property type="entry name" value="ATP-dependent DNA helicase MER3"/>
    <property type="match status" value="1"/>
</dbReference>
<evidence type="ECO:0000313" key="15">
    <source>
        <dbReference type="RefSeq" id="XP_022338488.1"/>
    </source>
</evidence>
<feature type="region of interest" description="Disordered" evidence="11">
    <location>
        <begin position="1"/>
        <end position="42"/>
    </location>
</feature>